<name>A0A142K9Z5_9CAUD</name>
<organism evidence="2 3">
    <name type="scientific">Gordonia phage Schnabeltier</name>
    <dbReference type="NCBI Taxonomy" id="1821561"/>
    <lineage>
        <taxon>Viruses</taxon>
        <taxon>Duplodnaviria</taxon>
        <taxon>Heunggongvirae</taxon>
        <taxon>Uroviricota</taxon>
        <taxon>Caudoviricetes</taxon>
        <taxon>Schnabeltiervirus</taxon>
        <taxon>Schnabeltiervirus schnabeltier</taxon>
    </lineage>
</organism>
<dbReference type="Proteomes" id="UP000204094">
    <property type="component" value="Segment"/>
</dbReference>
<dbReference type="EMBL" id="KU963252">
    <property type="protein sequence ID" value="AMS02928.1"/>
    <property type="molecule type" value="Genomic_DNA"/>
</dbReference>
<dbReference type="GeneID" id="29124537"/>
<feature type="compositionally biased region" description="Acidic residues" evidence="1">
    <location>
        <begin position="79"/>
        <end position="117"/>
    </location>
</feature>
<feature type="region of interest" description="Disordered" evidence="1">
    <location>
        <begin position="56"/>
        <end position="134"/>
    </location>
</feature>
<gene>
    <name evidence="2" type="primary">7</name>
    <name evidence="2" type="ORF">SEA_SCHNABELTIER_7</name>
</gene>
<evidence type="ECO:0000313" key="2">
    <source>
        <dbReference type="EMBL" id="AMS02928.1"/>
    </source>
</evidence>
<dbReference type="KEGG" id="vg:29124537"/>
<accession>A0A142K9Z5</accession>
<proteinExistence type="predicted"/>
<dbReference type="RefSeq" id="YP_009303390.1">
    <property type="nucleotide sequence ID" value="NC_031255.2"/>
</dbReference>
<evidence type="ECO:0000256" key="1">
    <source>
        <dbReference type="SAM" id="MobiDB-lite"/>
    </source>
</evidence>
<evidence type="ECO:0000313" key="3">
    <source>
        <dbReference type="Proteomes" id="UP000204094"/>
    </source>
</evidence>
<sequence length="162" mass="17082">MAKKTIRVATWEYRDKAKKRRRAYYGDVVDLSAAEVKRGDAAGVFGAFDEVADQQPVAPEPALVADTGTSALPAAPDTDTADDDLAGLGDGDDDDQGPTDADDTTPAETEGGTDDSGAEAPQLSRPRNTAPHEDWVEYAVSTGLDRTEAAAMERAELIKALS</sequence>
<protein>
    <recommendedName>
        <fullName evidence="4">Head-to-tail connector protein</fullName>
    </recommendedName>
</protein>
<evidence type="ECO:0008006" key="4">
    <source>
        <dbReference type="Google" id="ProtNLM"/>
    </source>
</evidence>
<dbReference type="OrthoDB" id="18467at10239"/>
<keyword evidence="3" id="KW-1185">Reference proteome</keyword>
<reference evidence="2" key="1">
    <citation type="submission" date="2018-02" db="EMBL/GenBank/DDBJ databases">
        <authorList>
            <person name="Arnold Z.M."/>
            <person name="Basina A."/>
            <person name="Iyer A.M."/>
            <person name="Stoner T.H."/>
            <person name="Kasturiarachi N.S."/>
            <person name="Pressimone C.A."/>
            <person name="Schiebel J.G."/>
            <person name="Furbee E.C."/>
            <person name="Grubb S.R."/>
            <person name="Warner M.H."/>
            <person name="Montgomery M.T."/>
            <person name="Garlena R.A."/>
            <person name="Russell D.A."/>
            <person name="Pope W.H."/>
            <person name="Jacobs-Sera D."/>
            <person name="Hendrix R.W."/>
            <person name="Hatfull G.F."/>
        </authorList>
    </citation>
    <scope>NUCLEOTIDE SEQUENCE</scope>
</reference>